<feature type="compositionally biased region" description="Acidic residues" evidence="3">
    <location>
        <begin position="411"/>
        <end position="441"/>
    </location>
</feature>
<dbReference type="InterPro" id="IPR052616">
    <property type="entry name" value="SYO1-like"/>
</dbReference>
<dbReference type="SUPFAM" id="SSF48371">
    <property type="entry name" value="ARM repeat"/>
    <property type="match status" value="1"/>
</dbReference>
<dbReference type="Pfam" id="PF25567">
    <property type="entry name" value="TPR_SYO1"/>
    <property type="match status" value="1"/>
</dbReference>
<proteinExistence type="inferred from homology"/>
<reference evidence="5" key="1">
    <citation type="submission" date="2022-07" db="EMBL/GenBank/DDBJ databases">
        <title>Phylogenomic reconstructions and comparative analyses of Kickxellomycotina fungi.</title>
        <authorList>
            <person name="Reynolds N.K."/>
            <person name="Stajich J.E."/>
            <person name="Barry K."/>
            <person name="Grigoriev I.V."/>
            <person name="Crous P."/>
            <person name="Smith M.E."/>
        </authorList>
    </citation>
    <scope>NUCLEOTIDE SEQUENCE</scope>
    <source>
        <strain evidence="5">NBRC 105413</strain>
    </source>
</reference>
<gene>
    <name evidence="5" type="ORF">LPJ64_001366</name>
</gene>
<feature type="domain" description="SYO1-like TPR repeats" evidence="4">
    <location>
        <begin position="535"/>
        <end position="786"/>
    </location>
</feature>
<accession>A0A9W7XPT6</accession>
<keyword evidence="6" id="KW-1185">Reference proteome</keyword>
<evidence type="ECO:0000256" key="1">
    <source>
        <dbReference type="ARBA" id="ARBA00049983"/>
    </source>
</evidence>
<feature type="repeat" description="ARM" evidence="2">
    <location>
        <begin position="75"/>
        <end position="108"/>
    </location>
</feature>
<comment type="caution">
    <text evidence="5">The sequence shown here is derived from an EMBL/GenBank/DDBJ whole genome shotgun (WGS) entry which is preliminary data.</text>
</comment>
<dbReference type="AlphaFoldDB" id="A0A9W7XPT6"/>
<dbReference type="GO" id="GO:0042273">
    <property type="term" value="P:ribosomal large subunit biogenesis"/>
    <property type="evidence" value="ECO:0007669"/>
    <property type="project" value="TreeGrafter"/>
</dbReference>
<dbReference type="GO" id="GO:0006606">
    <property type="term" value="P:protein import into nucleus"/>
    <property type="evidence" value="ECO:0007669"/>
    <property type="project" value="TreeGrafter"/>
</dbReference>
<dbReference type="CDD" id="cd13394">
    <property type="entry name" value="Syo1_like"/>
    <property type="match status" value="1"/>
</dbReference>
<dbReference type="InterPro" id="IPR016024">
    <property type="entry name" value="ARM-type_fold"/>
</dbReference>
<dbReference type="EMBL" id="JANBOH010000035">
    <property type="protein sequence ID" value="KAJ1647253.1"/>
    <property type="molecule type" value="Genomic_DNA"/>
</dbReference>
<evidence type="ECO:0000313" key="5">
    <source>
        <dbReference type="EMBL" id="KAJ1647253.1"/>
    </source>
</evidence>
<dbReference type="InterPro" id="IPR000225">
    <property type="entry name" value="Armadillo"/>
</dbReference>
<dbReference type="GO" id="GO:0051082">
    <property type="term" value="F:unfolded protein binding"/>
    <property type="evidence" value="ECO:0007669"/>
    <property type="project" value="TreeGrafter"/>
</dbReference>
<comment type="similarity">
    <text evidence="1">Belongs to the nuclear import and ribosome assembly adapter family.</text>
</comment>
<name>A0A9W7XPT6_9FUNG</name>
<dbReference type="SMART" id="SM00185">
    <property type="entry name" value="ARM"/>
    <property type="match status" value="2"/>
</dbReference>
<organism evidence="5 6">
    <name type="scientific">Coemansia asiatica</name>
    <dbReference type="NCBI Taxonomy" id="1052880"/>
    <lineage>
        <taxon>Eukaryota</taxon>
        <taxon>Fungi</taxon>
        <taxon>Fungi incertae sedis</taxon>
        <taxon>Zoopagomycota</taxon>
        <taxon>Kickxellomycotina</taxon>
        <taxon>Kickxellomycetes</taxon>
        <taxon>Kickxellales</taxon>
        <taxon>Kickxellaceae</taxon>
        <taxon>Coemansia</taxon>
    </lineage>
</organism>
<evidence type="ECO:0000256" key="2">
    <source>
        <dbReference type="PROSITE-ProRule" id="PRU00259"/>
    </source>
</evidence>
<dbReference type="PANTHER" id="PTHR13347">
    <property type="entry name" value="HEAT REPEAT-CONTAINING PROTEIN 3"/>
    <property type="match status" value="1"/>
</dbReference>
<sequence>MGRAPKRTFKDRANPLVTTAVPGIATQVASKEEVPALLKKLSSSDANDRVWAAASASNLLLSEDPKVRRMLLANNVVSALIERMSDSVPDVVIQATGALHNLAAADQGAAEEISRKNIYASIQQLIPRLAKSIDDIVKDNEAAKELDANDRTSVFLTTDNLISILWVLCETVPASLKQINDMALLPFLISFFNVIGKLPSSLIQTAGQFLYTLTDDNAPAKRALISHPSAIQALMKVAATQHTGETVTHEDSAVMRILAGGILSNIKQTVIAQLERTYKARPDGIPEDEIRPWEDLSKTLVQVISEYISFDLHAAASHAAASIKAVVSARAEAAANGIESMPGTKHETDLDTLSTRISYVQLALELAANIFTDEGASESDSSLENDTAGPESRVDSSKNTKNGNSAHASEQDDEDHEMADSDSEDQEQDQEGDEDEDVDVDEDGMGYESAALSDNDDEYANDFDADDMEQLLAEEGTAAQKTDDAVQHSILGIFITNIVPSLQRLAEPTAMSTLPNAIKECGMSNISDSESIKLVSSIVETFANLHDRALGCFNNVLLVIEESAKSWFRMHSDAIASWWQFLIAVAEHLFGIENTPQELASIDQNLRFIVLEPAIGCMWTLARSVSGNVPVTSQQIEGLIQVCEIAPTADIRAKAVGVLGNVARRQPGHIEENKRIGLYLLETVIASPLTMSSATSSSSAPALTHAAIEPIIEALDLFYDIYSDMEFDYDEPVFVQCGFLAKIRQLYQPAHKLAKKIDRRKNKSLRDRTDLAVQNLHAFISYKESERKTK</sequence>
<feature type="compositionally biased region" description="Polar residues" evidence="3">
    <location>
        <begin position="399"/>
        <end position="408"/>
    </location>
</feature>
<evidence type="ECO:0000313" key="6">
    <source>
        <dbReference type="Proteomes" id="UP001145021"/>
    </source>
</evidence>
<dbReference type="InterPro" id="IPR057990">
    <property type="entry name" value="TPR_SYO1"/>
</dbReference>
<evidence type="ECO:0000259" key="4">
    <source>
        <dbReference type="Pfam" id="PF25567"/>
    </source>
</evidence>
<dbReference type="Gene3D" id="1.25.10.10">
    <property type="entry name" value="Leucine-rich Repeat Variant"/>
    <property type="match status" value="2"/>
</dbReference>
<protein>
    <recommendedName>
        <fullName evidence="4">SYO1-like TPR repeats domain-containing protein</fullName>
    </recommendedName>
</protein>
<dbReference type="PANTHER" id="PTHR13347:SF1">
    <property type="entry name" value="HEAT REPEAT-CONTAINING PROTEIN 3"/>
    <property type="match status" value="1"/>
</dbReference>
<dbReference type="InterPro" id="IPR011989">
    <property type="entry name" value="ARM-like"/>
</dbReference>
<dbReference type="PROSITE" id="PS50176">
    <property type="entry name" value="ARM_REPEAT"/>
    <property type="match status" value="1"/>
</dbReference>
<dbReference type="Proteomes" id="UP001145021">
    <property type="component" value="Unassembled WGS sequence"/>
</dbReference>
<evidence type="ECO:0000256" key="3">
    <source>
        <dbReference type="SAM" id="MobiDB-lite"/>
    </source>
</evidence>
<feature type="region of interest" description="Disordered" evidence="3">
    <location>
        <begin position="375"/>
        <end position="441"/>
    </location>
</feature>